<keyword evidence="1" id="KW-0812">Transmembrane</keyword>
<keyword evidence="1" id="KW-0472">Membrane</keyword>
<dbReference type="EMBL" id="UINC01102980">
    <property type="protein sequence ID" value="SVC65013.1"/>
    <property type="molecule type" value="Genomic_DNA"/>
</dbReference>
<dbReference type="AlphaFoldDB" id="A0A382NV04"/>
<gene>
    <name evidence="2" type="ORF">METZ01_LOCUS317867</name>
</gene>
<evidence type="ECO:0000256" key="1">
    <source>
        <dbReference type="SAM" id="Phobius"/>
    </source>
</evidence>
<protein>
    <submittedName>
        <fullName evidence="2">Uncharacterized protein</fullName>
    </submittedName>
</protein>
<organism evidence="2">
    <name type="scientific">marine metagenome</name>
    <dbReference type="NCBI Taxonomy" id="408172"/>
    <lineage>
        <taxon>unclassified sequences</taxon>
        <taxon>metagenomes</taxon>
        <taxon>ecological metagenomes</taxon>
    </lineage>
</organism>
<proteinExistence type="predicted"/>
<feature type="transmembrane region" description="Helical" evidence="1">
    <location>
        <begin position="28"/>
        <end position="46"/>
    </location>
</feature>
<accession>A0A382NV04</accession>
<keyword evidence="1" id="KW-1133">Transmembrane helix</keyword>
<evidence type="ECO:0000313" key="2">
    <source>
        <dbReference type="EMBL" id="SVC65013.1"/>
    </source>
</evidence>
<sequence length="47" mass="5607">MDEFHKKWVKMIDGYVVPFINKQVVKFLRSKEGMCIIIGILILLILW</sequence>
<reference evidence="2" key="1">
    <citation type="submission" date="2018-05" db="EMBL/GenBank/DDBJ databases">
        <authorList>
            <person name="Lanie J.A."/>
            <person name="Ng W.-L."/>
            <person name="Kazmierczak K.M."/>
            <person name="Andrzejewski T.M."/>
            <person name="Davidsen T.M."/>
            <person name="Wayne K.J."/>
            <person name="Tettelin H."/>
            <person name="Glass J.I."/>
            <person name="Rusch D."/>
            <person name="Podicherti R."/>
            <person name="Tsui H.-C.T."/>
            <person name="Winkler M.E."/>
        </authorList>
    </citation>
    <scope>NUCLEOTIDE SEQUENCE</scope>
</reference>
<name>A0A382NV04_9ZZZZ</name>